<reference evidence="1 2" key="1">
    <citation type="journal article" date="2020" name="Sci. Rep.">
        <title>A novel cyanobacterial geosmin producer, revising GeoA distribution and dispersion patterns in Bacteria.</title>
        <authorList>
            <person name="Churro C."/>
            <person name="Semedo-Aguiar A.P."/>
            <person name="Silva A.D."/>
            <person name="Pereira-Leal J.B."/>
            <person name="Leite R.B."/>
        </authorList>
    </citation>
    <scope>NUCLEOTIDE SEQUENCE [LARGE SCALE GENOMIC DNA]</scope>
    <source>
        <strain evidence="1 2">IPMA8</strain>
    </source>
</reference>
<dbReference type="Proteomes" id="UP000702425">
    <property type="component" value="Unassembled WGS sequence"/>
</dbReference>
<comment type="caution">
    <text evidence="1">The sequence shown here is derived from an EMBL/GenBank/DDBJ whole genome shotgun (WGS) entry which is preliminary data.</text>
</comment>
<dbReference type="RefSeq" id="WP_172186006.1">
    <property type="nucleotide sequence ID" value="NZ_CAWPPK010000035.1"/>
</dbReference>
<gene>
    <name evidence="1" type="ORF">E5S67_01044</name>
</gene>
<keyword evidence="2" id="KW-1185">Reference proteome</keyword>
<evidence type="ECO:0000313" key="2">
    <source>
        <dbReference type="Proteomes" id="UP000702425"/>
    </source>
</evidence>
<sequence>MERFKDTRETIYSFQDEFLVRCPCCDACAIVRCIDPDKADLFAPRRFSCTACGSSKDWSKQKIESWYSRSGDDYLGYPLWLETSCCGQTLWAYNLRHLEFIEAFVRAKLRERKPHELHGWSNKSLFSRLPKWIQSGKNREEIIKAIAKMRESVVTPT</sequence>
<evidence type="ECO:0000313" key="1">
    <source>
        <dbReference type="EMBL" id="NQE33325.1"/>
    </source>
</evidence>
<proteinExistence type="predicted"/>
<dbReference type="EMBL" id="SRRZ01000013">
    <property type="protein sequence ID" value="NQE33325.1"/>
    <property type="molecule type" value="Genomic_DNA"/>
</dbReference>
<accession>A0ABX2CSF1</accession>
<organism evidence="1 2">
    <name type="scientific">Microcoleus asticus IPMA8</name>
    <dbReference type="NCBI Taxonomy" id="2563858"/>
    <lineage>
        <taxon>Bacteria</taxon>
        <taxon>Bacillati</taxon>
        <taxon>Cyanobacteriota</taxon>
        <taxon>Cyanophyceae</taxon>
        <taxon>Oscillatoriophycideae</taxon>
        <taxon>Oscillatoriales</taxon>
        <taxon>Microcoleaceae</taxon>
        <taxon>Microcoleus</taxon>
        <taxon>Microcoleus asticus</taxon>
    </lineage>
</organism>
<name>A0ABX2CSF1_9CYAN</name>
<protein>
    <submittedName>
        <fullName evidence="1">Uncharacterized protein</fullName>
    </submittedName>
</protein>